<feature type="region of interest" description="Disordered" evidence="1">
    <location>
        <begin position="98"/>
        <end position="141"/>
    </location>
</feature>
<feature type="compositionally biased region" description="Polar residues" evidence="1">
    <location>
        <begin position="105"/>
        <end position="120"/>
    </location>
</feature>
<dbReference type="InterPro" id="IPR036163">
    <property type="entry name" value="HMA_dom_sf"/>
</dbReference>
<dbReference type="Pfam" id="PF00403">
    <property type="entry name" value="HMA"/>
    <property type="match status" value="2"/>
</dbReference>
<comment type="caution">
    <text evidence="3">The sequence shown here is derived from an EMBL/GenBank/DDBJ whole genome shotgun (WGS) entry which is preliminary data.</text>
</comment>
<dbReference type="EMBL" id="RCHU01000749">
    <property type="protein sequence ID" value="TKR92036.1"/>
    <property type="molecule type" value="Genomic_DNA"/>
</dbReference>
<dbReference type="AlphaFoldDB" id="A0A4U5P6V0"/>
<dbReference type="STRING" id="43335.A0A4U5P6V0"/>
<proteinExistence type="predicted"/>
<sequence length="346" mass="37270">MAKKKNNSSNNNNEVEKKEEEKSKGSDGGGKKEEKGPVPVLLKVEMHCEGCVSKIVKSARAFEGVETVKAEPSSNKLAVTGKIDPLKVRDYLHLKTKKQVDLISPQPQKQDTNKNNNGSGNKEDKKSNDKKPDSAAKPKEAPVSTAVLKLGLHCQGCIKKIQKIVLRTKGVQEIGIDTKTELVTVKGTMDVKALAETLKERLKRPVDIVPPKKEKEGGKEAENAAEGGGGKKKGGGGNGGGQDAAAAAKLEEINRMEFTVQPGFGYMGQPIYGNGYVGQPVYASHGPDYGYGYEFGHAPHQGYGFGHAPHQGYGFGHAPHQGYRPVQAYPDHLQFNDENPNACSIM</sequence>
<protein>
    <recommendedName>
        <fullName evidence="2">HMA domain-containing protein</fullName>
    </recommendedName>
</protein>
<feature type="region of interest" description="Disordered" evidence="1">
    <location>
        <begin position="1"/>
        <end position="37"/>
    </location>
</feature>
<evidence type="ECO:0000256" key="1">
    <source>
        <dbReference type="SAM" id="MobiDB-lite"/>
    </source>
</evidence>
<dbReference type="InterPro" id="IPR006121">
    <property type="entry name" value="HMA_dom"/>
</dbReference>
<organism evidence="3">
    <name type="scientific">Populus alba</name>
    <name type="common">White poplar</name>
    <dbReference type="NCBI Taxonomy" id="43335"/>
    <lineage>
        <taxon>Eukaryota</taxon>
        <taxon>Viridiplantae</taxon>
        <taxon>Streptophyta</taxon>
        <taxon>Embryophyta</taxon>
        <taxon>Tracheophyta</taxon>
        <taxon>Spermatophyta</taxon>
        <taxon>Magnoliopsida</taxon>
        <taxon>eudicotyledons</taxon>
        <taxon>Gunneridae</taxon>
        <taxon>Pentapetalae</taxon>
        <taxon>rosids</taxon>
        <taxon>fabids</taxon>
        <taxon>Malpighiales</taxon>
        <taxon>Salicaceae</taxon>
        <taxon>Saliceae</taxon>
        <taxon>Populus</taxon>
    </lineage>
</organism>
<name>A0A4U5P6V0_POPAL</name>
<dbReference type="GO" id="GO:0046872">
    <property type="term" value="F:metal ion binding"/>
    <property type="evidence" value="ECO:0007669"/>
    <property type="project" value="InterPro"/>
</dbReference>
<reference evidence="3" key="1">
    <citation type="submission" date="2018-10" db="EMBL/GenBank/DDBJ databases">
        <title>Population genomic analysis revealed the cold adaptation of white poplar.</title>
        <authorList>
            <person name="Liu Y.-J."/>
        </authorList>
    </citation>
    <scope>NUCLEOTIDE SEQUENCE [LARGE SCALE GENOMIC DNA]</scope>
    <source>
        <strain evidence="3">PAL-ZL1</strain>
    </source>
</reference>
<feature type="domain" description="HMA" evidence="2">
    <location>
        <begin position="143"/>
        <end position="206"/>
    </location>
</feature>
<dbReference type="Gene3D" id="3.30.70.100">
    <property type="match status" value="2"/>
</dbReference>
<evidence type="ECO:0000313" key="3">
    <source>
        <dbReference type="EMBL" id="TKR92036.1"/>
    </source>
</evidence>
<feature type="compositionally biased region" description="Basic and acidic residues" evidence="1">
    <location>
        <begin position="210"/>
        <end position="222"/>
    </location>
</feature>
<gene>
    <name evidence="3" type="ORF">D5086_0000217800</name>
</gene>
<feature type="compositionally biased region" description="Basic and acidic residues" evidence="1">
    <location>
        <begin position="121"/>
        <end position="140"/>
    </location>
</feature>
<feature type="domain" description="HMA" evidence="2">
    <location>
        <begin position="37"/>
        <end position="103"/>
    </location>
</feature>
<feature type="region of interest" description="Disordered" evidence="1">
    <location>
        <begin position="210"/>
        <end position="243"/>
    </location>
</feature>
<dbReference type="SUPFAM" id="SSF55008">
    <property type="entry name" value="HMA, heavy metal-associated domain"/>
    <property type="match status" value="2"/>
</dbReference>
<feature type="compositionally biased region" description="Basic and acidic residues" evidence="1">
    <location>
        <begin position="14"/>
        <end position="36"/>
    </location>
</feature>
<dbReference type="PANTHER" id="PTHR46413:SF2">
    <property type="entry name" value="HEAVY METAL-ASSOCIATED ISOPRENYLATED PLANT PROTEIN 3"/>
    <property type="match status" value="1"/>
</dbReference>
<dbReference type="InterPro" id="IPR044594">
    <property type="entry name" value="HIPP01/3/5/6"/>
</dbReference>
<dbReference type="PANTHER" id="PTHR46413">
    <property type="entry name" value="HEAVY METAL-ASSOCIATED ISOPRENYLATED PLANT PROTEIN 6"/>
    <property type="match status" value="1"/>
</dbReference>
<accession>A0A4U5P6V0</accession>
<dbReference type="CDD" id="cd00371">
    <property type="entry name" value="HMA"/>
    <property type="match status" value="2"/>
</dbReference>
<evidence type="ECO:0000259" key="2">
    <source>
        <dbReference type="PROSITE" id="PS50846"/>
    </source>
</evidence>
<dbReference type="PROSITE" id="PS50846">
    <property type="entry name" value="HMA_2"/>
    <property type="match status" value="2"/>
</dbReference>